<dbReference type="EMBL" id="JAUESC010000387">
    <property type="protein sequence ID" value="KAK0573354.1"/>
    <property type="molecule type" value="Genomic_DNA"/>
</dbReference>
<reference evidence="1" key="1">
    <citation type="journal article" date="2022" name="Plant J.">
        <title>Strategies of tolerance reflected in two North American maple genomes.</title>
        <authorList>
            <person name="McEvoy S.L."/>
            <person name="Sezen U.U."/>
            <person name="Trouern-Trend A."/>
            <person name="McMahon S.M."/>
            <person name="Schaberg P.G."/>
            <person name="Yang J."/>
            <person name="Wegrzyn J.L."/>
            <person name="Swenson N.G."/>
        </authorList>
    </citation>
    <scope>NUCLEOTIDE SEQUENCE</scope>
    <source>
        <strain evidence="1">NS2018</strain>
    </source>
</reference>
<comment type="caution">
    <text evidence="1">The sequence shown here is derived from an EMBL/GenBank/DDBJ whole genome shotgun (WGS) entry which is preliminary data.</text>
</comment>
<evidence type="ECO:0000313" key="2">
    <source>
        <dbReference type="Proteomes" id="UP001168877"/>
    </source>
</evidence>
<organism evidence="1 2">
    <name type="scientific">Acer saccharum</name>
    <name type="common">Sugar maple</name>
    <dbReference type="NCBI Taxonomy" id="4024"/>
    <lineage>
        <taxon>Eukaryota</taxon>
        <taxon>Viridiplantae</taxon>
        <taxon>Streptophyta</taxon>
        <taxon>Embryophyta</taxon>
        <taxon>Tracheophyta</taxon>
        <taxon>Spermatophyta</taxon>
        <taxon>Magnoliopsida</taxon>
        <taxon>eudicotyledons</taxon>
        <taxon>Gunneridae</taxon>
        <taxon>Pentapetalae</taxon>
        <taxon>rosids</taxon>
        <taxon>malvids</taxon>
        <taxon>Sapindales</taxon>
        <taxon>Sapindaceae</taxon>
        <taxon>Hippocastanoideae</taxon>
        <taxon>Acereae</taxon>
        <taxon>Acer</taxon>
    </lineage>
</organism>
<accession>A0AA39UQB2</accession>
<sequence length="96" mass="10305">MTGDSSSGNHLDSDDREMQALRASVIALEKKVDGIVKSLQQLAASLNVPNEPIVLEGNRGAKSKSAEELAESVTQVHADVKAKLQQSNTKYKKDAD</sequence>
<protein>
    <submittedName>
        <fullName evidence="1">Uncharacterized protein</fullName>
    </submittedName>
</protein>
<gene>
    <name evidence="1" type="ORF">LWI29_006881</name>
</gene>
<name>A0AA39UQB2_ACESA</name>
<proteinExistence type="predicted"/>
<reference evidence="1" key="2">
    <citation type="submission" date="2023-06" db="EMBL/GenBank/DDBJ databases">
        <authorList>
            <person name="Swenson N.G."/>
            <person name="Wegrzyn J.L."/>
            <person name="Mcevoy S.L."/>
        </authorList>
    </citation>
    <scope>NUCLEOTIDE SEQUENCE</scope>
    <source>
        <strain evidence="1">NS2018</strain>
        <tissue evidence="1">Leaf</tissue>
    </source>
</reference>
<dbReference type="AlphaFoldDB" id="A0AA39UQB2"/>
<keyword evidence="2" id="KW-1185">Reference proteome</keyword>
<evidence type="ECO:0000313" key="1">
    <source>
        <dbReference type="EMBL" id="KAK0573354.1"/>
    </source>
</evidence>
<dbReference type="Proteomes" id="UP001168877">
    <property type="component" value="Unassembled WGS sequence"/>
</dbReference>